<gene>
    <name evidence="2" type="ORF">E5344_04685</name>
</gene>
<dbReference type="PANTHER" id="PTHR46825:SF9">
    <property type="entry name" value="BETA-LACTAMASE-RELATED DOMAIN-CONTAINING PROTEIN"/>
    <property type="match status" value="1"/>
</dbReference>
<dbReference type="OrthoDB" id="3863176at2"/>
<protein>
    <submittedName>
        <fullName evidence="2">Class A beta-lactamase-related serine hydrolase</fullName>
    </submittedName>
</protein>
<dbReference type="EMBL" id="SRYO01000002">
    <property type="protein sequence ID" value="TGY38529.1"/>
    <property type="molecule type" value="Genomic_DNA"/>
</dbReference>
<proteinExistence type="predicted"/>
<dbReference type="Gene3D" id="3.40.710.10">
    <property type="entry name" value="DD-peptidase/beta-lactamase superfamily"/>
    <property type="match status" value="1"/>
</dbReference>
<organism evidence="2 3">
    <name type="scientific">Microbacterium laevaniformans</name>
    <dbReference type="NCBI Taxonomy" id="36807"/>
    <lineage>
        <taxon>Bacteria</taxon>
        <taxon>Bacillati</taxon>
        <taxon>Actinomycetota</taxon>
        <taxon>Actinomycetes</taxon>
        <taxon>Micrococcales</taxon>
        <taxon>Microbacteriaceae</taxon>
        <taxon>Microbacterium</taxon>
    </lineage>
</organism>
<dbReference type="PANTHER" id="PTHR46825">
    <property type="entry name" value="D-ALANYL-D-ALANINE-CARBOXYPEPTIDASE/ENDOPEPTIDASE AMPH"/>
    <property type="match status" value="1"/>
</dbReference>
<keyword evidence="2" id="KW-0378">Hydrolase</keyword>
<dbReference type="AlphaFoldDB" id="A0A4S2D9S3"/>
<feature type="domain" description="Beta-lactamase-related" evidence="1">
    <location>
        <begin position="33"/>
        <end position="349"/>
    </location>
</feature>
<reference evidence="2 3" key="1">
    <citation type="submission" date="2019-04" db="EMBL/GenBank/DDBJ databases">
        <title>Microbes associate with the intestines of laboratory mice.</title>
        <authorList>
            <person name="Navarre W."/>
            <person name="Wong E."/>
            <person name="Huang K."/>
            <person name="Tropini C."/>
            <person name="Ng K."/>
            <person name="Yu B."/>
        </authorList>
    </citation>
    <scope>NUCLEOTIDE SEQUENCE [LARGE SCALE GENOMIC DNA]</scope>
    <source>
        <strain evidence="2 3">NM46_B2-13</strain>
    </source>
</reference>
<dbReference type="RefSeq" id="WP_135948891.1">
    <property type="nucleotide sequence ID" value="NZ_SRYO01000002.1"/>
</dbReference>
<accession>A0A4S2D9S3</accession>
<dbReference type="Pfam" id="PF00144">
    <property type="entry name" value="Beta-lactamase"/>
    <property type="match status" value="1"/>
</dbReference>
<evidence type="ECO:0000313" key="2">
    <source>
        <dbReference type="EMBL" id="TGY38529.1"/>
    </source>
</evidence>
<dbReference type="InterPro" id="IPR001466">
    <property type="entry name" value="Beta-lactam-related"/>
</dbReference>
<dbReference type="GO" id="GO:0016787">
    <property type="term" value="F:hydrolase activity"/>
    <property type="evidence" value="ECO:0007669"/>
    <property type="project" value="UniProtKB-KW"/>
</dbReference>
<evidence type="ECO:0000313" key="3">
    <source>
        <dbReference type="Proteomes" id="UP000309893"/>
    </source>
</evidence>
<dbReference type="SUPFAM" id="SSF56601">
    <property type="entry name" value="beta-lactamase/transpeptidase-like"/>
    <property type="match status" value="1"/>
</dbReference>
<name>A0A4S2D9S3_9MICO</name>
<sequence length="481" mass="51557">MTATASAPEDAAAPRASARRRAVEDAARYAARWFAFAGAQRQVPGIQAAIRLDGELVLDFAWGVADAATGAALTGEHLFRIASHSKTFTATAVLQLADRGDLRLDDTIAGWIPELVDTELASVTLRELLAHQGGVVRDGRDADYWQRGGPFPDRARLVEICRAEGRVFARNEFFKYSNIAYGLLGLVVEAASGVDYDEFTRAHICTPLGLERSGSEWQAAREAEYAAGHTARLADGERRVIGHVDTRALAAATGWFSTAAETTAYLSAHRLGDERLVSDDAKRQAQHPHSRIDIGGALRDYGLGFELHTLGGRRLVGHSGGYPGHITRTWLDPDEGVSVSVFTNAIDGPADLLATGAMALIRLALSHADDEERADLPEERFASLWGVLDIAHLGGATFALHPVADDPARGAERVEIAADGTLHQSRRDGFGATGEPVEVARAADGAVESISWSGMTMWPHAVFTEAMALPDPGAVLERMSL</sequence>
<dbReference type="InterPro" id="IPR012338">
    <property type="entry name" value="Beta-lactam/transpept-like"/>
</dbReference>
<dbReference type="InterPro" id="IPR050491">
    <property type="entry name" value="AmpC-like"/>
</dbReference>
<evidence type="ECO:0000259" key="1">
    <source>
        <dbReference type="Pfam" id="PF00144"/>
    </source>
</evidence>
<comment type="caution">
    <text evidence="2">The sequence shown here is derived from an EMBL/GenBank/DDBJ whole genome shotgun (WGS) entry which is preliminary data.</text>
</comment>
<dbReference type="Proteomes" id="UP000309893">
    <property type="component" value="Unassembled WGS sequence"/>
</dbReference>